<proteinExistence type="inferred from homology"/>
<keyword evidence="3 10" id="KW-0813">Transport</keyword>
<dbReference type="InterPro" id="IPR000515">
    <property type="entry name" value="MetI-like"/>
</dbReference>
<dbReference type="GO" id="GO:0043190">
    <property type="term" value="C:ATP-binding cassette (ABC) transporter complex"/>
    <property type="evidence" value="ECO:0007669"/>
    <property type="project" value="InterPro"/>
</dbReference>
<dbReference type="OrthoDB" id="7242531at2"/>
<dbReference type="RefSeq" id="WP_124797595.1">
    <property type="nucleotide sequence ID" value="NZ_CP034170.1"/>
</dbReference>
<keyword evidence="14" id="KW-1185">Reference proteome</keyword>
<evidence type="ECO:0000256" key="2">
    <source>
        <dbReference type="ARBA" id="ARBA00004651"/>
    </source>
</evidence>
<dbReference type="Pfam" id="PF00528">
    <property type="entry name" value="BPD_transp_1"/>
    <property type="match status" value="1"/>
</dbReference>
<evidence type="ECO:0000256" key="6">
    <source>
        <dbReference type="ARBA" id="ARBA00022741"/>
    </source>
</evidence>
<dbReference type="InterPro" id="IPR003593">
    <property type="entry name" value="AAA+_ATPase"/>
</dbReference>
<evidence type="ECO:0000259" key="11">
    <source>
        <dbReference type="PROSITE" id="PS50893"/>
    </source>
</evidence>
<evidence type="ECO:0000259" key="12">
    <source>
        <dbReference type="PROSITE" id="PS50928"/>
    </source>
</evidence>
<dbReference type="GO" id="GO:0022857">
    <property type="term" value="F:transmembrane transporter activity"/>
    <property type="evidence" value="ECO:0007669"/>
    <property type="project" value="InterPro"/>
</dbReference>
<feature type="transmembrane region" description="Helical" evidence="10">
    <location>
        <begin position="53"/>
        <end position="73"/>
    </location>
</feature>
<feature type="domain" description="ABC transmembrane type-1" evidence="12">
    <location>
        <begin position="17"/>
        <end position="205"/>
    </location>
</feature>
<dbReference type="PROSITE" id="PS50893">
    <property type="entry name" value="ABC_TRANSPORTER_2"/>
    <property type="match status" value="1"/>
</dbReference>
<comment type="similarity">
    <text evidence="10">Belongs to the binding-protein-dependent transport system permease family.</text>
</comment>
<evidence type="ECO:0000256" key="4">
    <source>
        <dbReference type="ARBA" id="ARBA00022475"/>
    </source>
</evidence>
<dbReference type="Pfam" id="PF00005">
    <property type="entry name" value="ABC_tran"/>
    <property type="match status" value="1"/>
</dbReference>
<dbReference type="InterPro" id="IPR010065">
    <property type="entry name" value="AA_ABC_transptr_permease_3TM"/>
</dbReference>
<reference evidence="13 14" key="2">
    <citation type="submission" date="2018-12" db="EMBL/GenBank/DDBJ databases">
        <title>Nakamurella antarcticus sp. nov., isolated from Antarctica South Shetland Islands soil.</title>
        <authorList>
            <person name="Peng F."/>
        </authorList>
    </citation>
    <scope>NUCLEOTIDE SEQUENCE [LARGE SCALE GENOMIC DNA]</scope>
    <source>
        <strain evidence="13 14">S14-144</strain>
    </source>
</reference>
<dbReference type="PANTHER" id="PTHR43166">
    <property type="entry name" value="AMINO ACID IMPORT ATP-BINDING PROTEIN"/>
    <property type="match status" value="1"/>
</dbReference>
<dbReference type="SUPFAM" id="SSF161098">
    <property type="entry name" value="MetI-like"/>
    <property type="match status" value="1"/>
</dbReference>
<comment type="subcellular location">
    <subcellularLocation>
        <location evidence="2 10">Cell membrane</location>
        <topology evidence="2 10">Multi-pass membrane protein</topology>
    </subcellularLocation>
    <subcellularLocation>
        <location evidence="1">Cell membrane</location>
        <topology evidence="1">Peripheral membrane protein</topology>
    </subcellularLocation>
</comment>
<dbReference type="AlphaFoldDB" id="A0A3G8ZI65"/>
<gene>
    <name evidence="13" type="ORF">EH165_00725</name>
</gene>
<feature type="transmembrane region" description="Helical" evidence="10">
    <location>
        <begin position="186"/>
        <end position="208"/>
    </location>
</feature>
<dbReference type="SUPFAM" id="SSF52540">
    <property type="entry name" value="P-loop containing nucleoside triphosphate hydrolases"/>
    <property type="match status" value="1"/>
</dbReference>
<dbReference type="GO" id="GO:0016887">
    <property type="term" value="F:ATP hydrolysis activity"/>
    <property type="evidence" value="ECO:0007669"/>
    <property type="project" value="InterPro"/>
</dbReference>
<feature type="transmembrane region" description="Helical" evidence="10">
    <location>
        <begin position="20"/>
        <end position="41"/>
    </location>
</feature>
<reference evidence="13 14" key="1">
    <citation type="submission" date="2018-11" db="EMBL/GenBank/DDBJ databases">
        <authorList>
            <person name="Da X."/>
        </authorList>
    </citation>
    <scope>NUCLEOTIDE SEQUENCE [LARGE SCALE GENOMIC DNA]</scope>
    <source>
        <strain evidence="13 14">S14-144</strain>
    </source>
</reference>
<dbReference type="InterPro" id="IPR050086">
    <property type="entry name" value="MetN_ABC_transporter-like"/>
</dbReference>
<evidence type="ECO:0000256" key="10">
    <source>
        <dbReference type="RuleBase" id="RU363032"/>
    </source>
</evidence>
<keyword evidence="6" id="KW-0547">Nucleotide-binding</keyword>
<dbReference type="InterPro" id="IPR003439">
    <property type="entry name" value="ABC_transporter-like_ATP-bd"/>
</dbReference>
<dbReference type="CDD" id="cd06261">
    <property type="entry name" value="TM_PBP2"/>
    <property type="match status" value="1"/>
</dbReference>
<dbReference type="PANTHER" id="PTHR43166:SF35">
    <property type="entry name" value="L-CYSTINE IMPORT ATP-BINDING PROTEIN TCYN"/>
    <property type="match status" value="1"/>
</dbReference>
<dbReference type="InterPro" id="IPR027417">
    <property type="entry name" value="P-loop_NTPase"/>
</dbReference>
<sequence length="548" mass="59927">MTLFWHYLTSSFLWEGLLSAVQVAAIAMVLALVLGLILATMRESKHWWIRLPATIYVWIMRGTPLLLQLIYIYNVLPEFGITLNTFQAAVIGFALNEAAFSGEIIRGGIRSVARTQIVAAQSLGMSSSLTLVRVVLPQALRAIVPALSNNAISLLKSTSLAYVIALSEVMSRAVSVASQNFEYIPVLSAAGVVYLAATTILTGGQMLLERKFSLDRDTTSGPMQRMFGSGIRQIRSKMRTERAEDMATHEVKNDAGEVLSSNSEVPLTKPATGGVAEMVKTSSKPEQKTSGEVFVTCRNISKSYGPRPILRSVDLDVKAGEVVVIMGPSGSGKSTLLRLINHLEPMDGGEILVDGKHVGYRRVKGELKPVGNLAKARADARIGMVFQHFNLFDHLPVIDNVTIAPTRVYKENPADVKRRAIGLLTDVGLHRHIDHLPHRLSGGQQQRVAIARALAITPNLMLFDEPTSALDPELVGEVLSVIRKLADAGMTMIIVTHEVRFARDVADKVVFMDEGVVVEQGTPQEVLENPQNPRTRQFLNMVAREEAV</sequence>
<keyword evidence="5 10" id="KW-0812">Transmembrane</keyword>
<dbReference type="PROSITE" id="PS00211">
    <property type="entry name" value="ABC_TRANSPORTER_1"/>
    <property type="match status" value="1"/>
</dbReference>
<evidence type="ECO:0000313" key="14">
    <source>
        <dbReference type="Proteomes" id="UP000268084"/>
    </source>
</evidence>
<accession>A0A3G8ZI65</accession>
<evidence type="ECO:0000256" key="5">
    <source>
        <dbReference type="ARBA" id="ARBA00022692"/>
    </source>
</evidence>
<evidence type="ECO:0000256" key="1">
    <source>
        <dbReference type="ARBA" id="ARBA00004202"/>
    </source>
</evidence>
<dbReference type="Proteomes" id="UP000268084">
    <property type="component" value="Chromosome"/>
</dbReference>
<dbReference type="SMART" id="SM00382">
    <property type="entry name" value="AAA"/>
    <property type="match status" value="1"/>
</dbReference>
<feature type="domain" description="ABC transporter" evidence="11">
    <location>
        <begin position="295"/>
        <end position="539"/>
    </location>
</feature>
<dbReference type="EMBL" id="CP034170">
    <property type="protein sequence ID" value="AZI56910.1"/>
    <property type="molecule type" value="Genomic_DNA"/>
</dbReference>
<evidence type="ECO:0000313" key="13">
    <source>
        <dbReference type="EMBL" id="AZI56910.1"/>
    </source>
</evidence>
<dbReference type="NCBIfam" id="TIGR01726">
    <property type="entry name" value="HEQRo_perm_3TM"/>
    <property type="match status" value="1"/>
</dbReference>
<keyword evidence="8 10" id="KW-1133">Transmembrane helix</keyword>
<keyword evidence="7 13" id="KW-0067">ATP-binding</keyword>
<protein>
    <submittedName>
        <fullName evidence="13">ATP-binding cassette domain-containing protein</fullName>
    </submittedName>
</protein>
<evidence type="ECO:0000256" key="3">
    <source>
        <dbReference type="ARBA" id="ARBA00022448"/>
    </source>
</evidence>
<evidence type="ECO:0000256" key="7">
    <source>
        <dbReference type="ARBA" id="ARBA00022840"/>
    </source>
</evidence>
<keyword evidence="9 10" id="KW-0472">Membrane</keyword>
<dbReference type="KEGG" id="nak:EH165_00725"/>
<evidence type="ECO:0000256" key="9">
    <source>
        <dbReference type="ARBA" id="ARBA00023136"/>
    </source>
</evidence>
<dbReference type="GO" id="GO:0005524">
    <property type="term" value="F:ATP binding"/>
    <property type="evidence" value="ECO:0007669"/>
    <property type="project" value="UniProtKB-KW"/>
</dbReference>
<dbReference type="Gene3D" id="3.40.50.300">
    <property type="entry name" value="P-loop containing nucleotide triphosphate hydrolases"/>
    <property type="match status" value="1"/>
</dbReference>
<dbReference type="InterPro" id="IPR017871">
    <property type="entry name" value="ABC_transporter-like_CS"/>
</dbReference>
<dbReference type="Gene3D" id="1.10.3720.10">
    <property type="entry name" value="MetI-like"/>
    <property type="match status" value="1"/>
</dbReference>
<dbReference type="InterPro" id="IPR035906">
    <property type="entry name" value="MetI-like_sf"/>
</dbReference>
<dbReference type="CDD" id="cd03262">
    <property type="entry name" value="ABC_HisP_GlnQ"/>
    <property type="match status" value="1"/>
</dbReference>
<name>A0A3G8ZI65_9ACTN</name>
<evidence type="ECO:0000256" key="8">
    <source>
        <dbReference type="ARBA" id="ARBA00022989"/>
    </source>
</evidence>
<organism evidence="13 14">
    <name type="scientific">Nakamurella antarctica</name>
    <dbReference type="NCBI Taxonomy" id="1902245"/>
    <lineage>
        <taxon>Bacteria</taxon>
        <taxon>Bacillati</taxon>
        <taxon>Actinomycetota</taxon>
        <taxon>Actinomycetes</taxon>
        <taxon>Nakamurellales</taxon>
        <taxon>Nakamurellaceae</taxon>
        <taxon>Nakamurella</taxon>
    </lineage>
</organism>
<dbReference type="PROSITE" id="PS50928">
    <property type="entry name" value="ABC_TM1"/>
    <property type="match status" value="1"/>
</dbReference>
<feature type="transmembrane region" description="Helical" evidence="10">
    <location>
        <begin position="85"/>
        <end position="105"/>
    </location>
</feature>
<keyword evidence="4" id="KW-1003">Cell membrane</keyword>